<evidence type="ECO:0000259" key="5">
    <source>
        <dbReference type="Pfam" id="PF24981"/>
    </source>
</evidence>
<protein>
    <recommendedName>
        <fullName evidence="5">Attractin/MKLN-like beta-propeller domain-containing protein</fullName>
    </recommendedName>
</protein>
<evidence type="ECO:0000256" key="3">
    <source>
        <dbReference type="SAM" id="Phobius"/>
    </source>
</evidence>
<keyword evidence="3" id="KW-0472">Membrane</keyword>
<keyword evidence="7" id="KW-1185">Reference proteome</keyword>
<dbReference type="AlphaFoldDB" id="A0A397U029"/>
<dbReference type="InterPro" id="IPR056737">
    <property type="entry name" value="Beta-prop_ATRN-MKLN-like"/>
</dbReference>
<reference evidence="6 7" key="1">
    <citation type="submission" date="2018-06" db="EMBL/GenBank/DDBJ databases">
        <title>Comparative genomics reveals the genomic features of Rhizophagus irregularis, R. cerebriforme, R. diaphanum and Gigaspora rosea, and their symbiotic lifestyle signature.</title>
        <authorList>
            <person name="Morin E."/>
            <person name="San Clemente H."/>
            <person name="Chen E.C.H."/>
            <person name="De La Providencia I."/>
            <person name="Hainaut M."/>
            <person name="Kuo A."/>
            <person name="Kohler A."/>
            <person name="Murat C."/>
            <person name="Tang N."/>
            <person name="Roy S."/>
            <person name="Loubradou J."/>
            <person name="Henrissat B."/>
            <person name="Grigoriev I.V."/>
            <person name="Corradi N."/>
            <person name="Roux C."/>
            <person name="Martin F.M."/>
        </authorList>
    </citation>
    <scope>NUCLEOTIDE SEQUENCE [LARGE SCALE GENOMIC DNA]</scope>
    <source>
        <strain evidence="6 7">DAOM 194757</strain>
    </source>
</reference>
<keyword evidence="3" id="KW-0812">Transmembrane</keyword>
<keyword evidence="4" id="KW-0732">Signal</keyword>
<feature type="domain" description="Attractin/MKLN-like beta-propeller" evidence="5">
    <location>
        <begin position="118"/>
        <end position="352"/>
    </location>
</feature>
<name>A0A397U029_9GLOM</name>
<comment type="caution">
    <text evidence="6">The sequence shown here is derived from an EMBL/GenBank/DDBJ whole genome shotgun (WGS) entry which is preliminary data.</text>
</comment>
<keyword evidence="1" id="KW-0880">Kelch repeat</keyword>
<sequence>MLTTNFKDVFFLLSIVFILSQNFPNGHSFKPEPRGGHMATLVNDRIYFFGGSRPIPITSPAWNQTHQYNLSDEVFYLDLSSPFTVNLPPFTDLSAISRMPFGCERGTTVLGNSGVRIFLVGGVQQNMETFGYNTTNSSLWIYNLNSQKWDTNGPGTYGPPLPKRRSTATVIDKNGVIYIFGGRVGVDTGSDVFIVLDDLFTLDTSLFEWSNLSLPNHPLKRNLCTATLLPDGKIIYIGGVTQNFPGGPPTRVSMNEIYIFDTIASAWSQKSALGNIDPRVGHTAILAPDNYTIVIFGGTQGYVLRQSTSYPTFVLLDVKSEPFQYSSPQTTGKAPPPLSYHTATLYQNYMIVAFEIIKQIMDKPSYEACLKSNVTNDLGPSNNASADLYIMNLLSYTWVTQFEKDSSSDTNHIKLITIISSVVGSIVVISVGIGTIIYFKYYRRKHNKINRKKDVIEFEQSQDTEQPH</sequence>
<dbReference type="SUPFAM" id="SSF117281">
    <property type="entry name" value="Kelch motif"/>
    <property type="match status" value="1"/>
</dbReference>
<gene>
    <name evidence="6" type="ORF">C2G38_2050308</name>
</gene>
<evidence type="ECO:0000256" key="4">
    <source>
        <dbReference type="SAM" id="SignalP"/>
    </source>
</evidence>
<keyword evidence="3" id="KW-1133">Transmembrane helix</keyword>
<evidence type="ECO:0000256" key="1">
    <source>
        <dbReference type="ARBA" id="ARBA00022441"/>
    </source>
</evidence>
<feature type="transmembrane region" description="Helical" evidence="3">
    <location>
        <begin position="415"/>
        <end position="439"/>
    </location>
</feature>
<evidence type="ECO:0000313" key="6">
    <source>
        <dbReference type="EMBL" id="RIB02119.1"/>
    </source>
</evidence>
<dbReference type="InterPro" id="IPR015915">
    <property type="entry name" value="Kelch-typ_b-propeller"/>
</dbReference>
<proteinExistence type="predicted"/>
<dbReference type="OrthoDB" id="432528at2759"/>
<dbReference type="PANTHER" id="PTHR46093">
    <property type="entry name" value="ACYL-COA-BINDING DOMAIN-CONTAINING PROTEIN 5"/>
    <property type="match status" value="1"/>
</dbReference>
<accession>A0A397U029</accession>
<dbReference type="EMBL" id="QKWP01002810">
    <property type="protein sequence ID" value="RIB02119.1"/>
    <property type="molecule type" value="Genomic_DNA"/>
</dbReference>
<feature type="signal peptide" evidence="4">
    <location>
        <begin position="1"/>
        <end position="28"/>
    </location>
</feature>
<keyword evidence="2" id="KW-0677">Repeat</keyword>
<evidence type="ECO:0000256" key="2">
    <source>
        <dbReference type="ARBA" id="ARBA00022737"/>
    </source>
</evidence>
<dbReference type="Gene3D" id="2.120.10.80">
    <property type="entry name" value="Kelch-type beta propeller"/>
    <property type="match status" value="2"/>
</dbReference>
<dbReference type="Pfam" id="PF24981">
    <property type="entry name" value="Beta-prop_ATRN-LZTR1"/>
    <property type="match status" value="1"/>
</dbReference>
<evidence type="ECO:0000313" key="7">
    <source>
        <dbReference type="Proteomes" id="UP000266673"/>
    </source>
</evidence>
<dbReference type="Proteomes" id="UP000266673">
    <property type="component" value="Unassembled WGS sequence"/>
</dbReference>
<dbReference type="PANTHER" id="PTHR46093:SF18">
    <property type="entry name" value="FIBRONECTIN TYPE-III DOMAIN-CONTAINING PROTEIN"/>
    <property type="match status" value="1"/>
</dbReference>
<feature type="chain" id="PRO_5017376516" description="Attractin/MKLN-like beta-propeller domain-containing protein" evidence="4">
    <location>
        <begin position="29"/>
        <end position="468"/>
    </location>
</feature>
<organism evidence="6 7">
    <name type="scientific">Gigaspora rosea</name>
    <dbReference type="NCBI Taxonomy" id="44941"/>
    <lineage>
        <taxon>Eukaryota</taxon>
        <taxon>Fungi</taxon>
        <taxon>Fungi incertae sedis</taxon>
        <taxon>Mucoromycota</taxon>
        <taxon>Glomeromycotina</taxon>
        <taxon>Glomeromycetes</taxon>
        <taxon>Diversisporales</taxon>
        <taxon>Gigasporaceae</taxon>
        <taxon>Gigaspora</taxon>
    </lineage>
</organism>